<keyword evidence="1" id="KW-0472">Membrane</keyword>
<reference evidence="2" key="1">
    <citation type="submission" date="2015-05" db="EMBL/GenBank/DDBJ databases">
        <title>Permanent draft genome of Rhodopirellula islandicus K833.</title>
        <authorList>
            <person name="Kizina J."/>
            <person name="Richter M."/>
            <person name="Glockner F.O."/>
            <person name="Harder J."/>
        </authorList>
    </citation>
    <scope>NUCLEOTIDE SEQUENCE [LARGE SCALE GENOMIC DNA]</scope>
    <source>
        <strain evidence="2">K833</strain>
    </source>
</reference>
<feature type="transmembrane region" description="Helical" evidence="1">
    <location>
        <begin position="111"/>
        <end position="128"/>
    </location>
</feature>
<dbReference type="EMBL" id="LECT01000044">
    <property type="protein sequence ID" value="KLU02541.1"/>
    <property type="molecule type" value="Genomic_DNA"/>
</dbReference>
<evidence type="ECO:0000313" key="2">
    <source>
        <dbReference type="EMBL" id="KLU02541.1"/>
    </source>
</evidence>
<dbReference type="PATRIC" id="fig|595434.4.peg.5323"/>
<feature type="transmembrane region" description="Helical" evidence="1">
    <location>
        <begin position="429"/>
        <end position="446"/>
    </location>
</feature>
<sequence length="476" mass="52046">MIDARELLAPNNIYKFVAVVTLPLAVGLAVCGWLLMDNRFHLVAIGVFAPCVFCGLLGVIHKQMHWAEPVHLILLYMIVGTTGASVFLSFGEGARREFLLSGEVLSFFIRGAIWVLLGVVAFVIAYLATRMRAPVVRLVGYGKGSYRPASMFILALCLATASLLATVKFVQMTGGISVDQLSQKRWQEVQGESGTVYGGGGYYRALAGLPVPLLLLHVASLLHTRRRPSLVDISVLVLLFGSAIAMPFLSNSRSGVVFIVLEVAVVVVIVRGLNPRVIMPCALVMLFLFGVMSYYRSLRNNRIERGDSNPIMSLASSGNGLSVVGTSIITGRVPEQMEYKWGFSYLTWVTTPIPRSYWPEKPNVGLGREIKAKLVASDAREQSGRPPGFLGEGYINFGPIGLVFAAVGFGFLARMLWNSFQSEFSTNPLAVAMYVVLMPPLCQFVNSGFSEMVVRLLTEGASLWIVTFPLFLSRSR</sequence>
<dbReference type="Proteomes" id="UP000036367">
    <property type="component" value="Unassembled WGS sequence"/>
</dbReference>
<feature type="transmembrane region" description="Helical" evidence="1">
    <location>
        <begin position="72"/>
        <end position="91"/>
    </location>
</feature>
<gene>
    <name evidence="2" type="ORF">RISK_005607</name>
</gene>
<name>A0A0J1B7W1_RHOIS</name>
<keyword evidence="1" id="KW-0812">Transmembrane</keyword>
<dbReference type="OrthoDB" id="254426at2"/>
<evidence type="ECO:0000313" key="3">
    <source>
        <dbReference type="Proteomes" id="UP000036367"/>
    </source>
</evidence>
<feature type="transmembrane region" description="Helical" evidence="1">
    <location>
        <begin position="12"/>
        <end position="36"/>
    </location>
</feature>
<accession>A0A0J1B7W1</accession>
<feature type="transmembrane region" description="Helical" evidence="1">
    <location>
        <begin position="394"/>
        <end position="417"/>
    </location>
</feature>
<feature type="transmembrane region" description="Helical" evidence="1">
    <location>
        <begin position="277"/>
        <end position="295"/>
    </location>
</feature>
<dbReference type="AlphaFoldDB" id="A0A0J1B7W1"/>
<dbReference type="RefSeq" id="WP_047816564.1">
    <property type="nucleotide sequence ID" value="NZ_LECT01000044.1"/>
</dbReference>
<proteinExistence type="predicted"/>
<organism evidence="2 3">
    <name type="scientific">Rhodopirellula islandica</name>
    <dbReference type="NCBI Taxonomy" id="595434"/>
    <lineage>
        <taxon>Bacteria</taxon>
        <taxon>Pseudomonadati</taxon>
        <taxon>Planctomycetota</taxon>
        <taxon>Planctomycetia</taxon>
        <taxon>Pirellulales</taxon>
        <taxon>Pirellulaceae</taxon>
        <taxon>Rhodopirellula</taxon>
    </lineage>
</organism>
<comment type="caution">
    <text evidence="2">The sequence shown here is derived from an EMBL/GenBank/DDBJ whole genome shotgun (WGS) entry which is preliminary data.</text>
</comment>
<dbReference type="NCBIfam" id="TIGR04370">
    <property type="entry name" value="glyco_rpt_poly"/>
    <property type="match status" value="1"/>
</dbReference>
<evidence type="ECO:0008006" key="4">
    <source>
        <dbReference type="Google" id="ProtNLM"/>
    </source>
</evidence>
<keyword evidence="3" id="KW-1185">Reference proteome</keyword>
<feature type="transmembrane region" description="Helical" evidence="1">
    <location>
        <begin position="42"/>
        <end position="60"/>
    </location>
</feature>
<feature type="transmembrane region" description="Helical" evidence="1">
    <location>
        <begin position="229"/>
        <end position="248"/>
    </location>
</feature>
<protein>
    <recommendedName>
        <fullName evidence="4">Transmembrane protein</fullName>
    </recommendedName>
</protein>
<feature type="transmembrane region" description="Helical" evidence="1">
    <location>
        <begin position="149"/>
        <end position="170"/>
    </location>
</feature>
<dbReference type="STRING" id="595434.RISK_005607"/>
<evidence type="ECO:0000256" key="1">
    <source>
        <dbReference type="SAM" id="Phobius"/>
    </source>
</evidence>
<keyword evidence="1" id="KW-1133">Transmembrane helix</keyword>
<feature type="transmembrane region" description="Helical" evidence="1">
    <location>
        <begin position="202"/>
        <end position="222"/>
    </location>
</feature>